<dbReference type="Proteomes" id="UP000215086">
    <property type="component" value="Chromosome"/>
</dbReference>
<keyword evidence="3" id="KW-1185">Reference proteome</keyword>
<name>A0A286RHK8_9BACT</name>
<dbReference type="InterPro" id="IPR011990">
    <property type="entry name" value="TPR-like_helical_dom_sf"/>
</dbReference>
<dbReference type="AlphaFoldDB" id="A0A286RHK8"/>
<dbReference type="KEGG" id="ttf:THTE_2862"/>
<sequence length="751" mass="85579">MRRTLARHTWGPAFLVPFLMAVMTSPDAGIRAESRASHESDGEIPEVTPGAPFTPFERAALKLWSRDIEMYRKFTWDPPEMQDEAAEFMRAVQLQFLPRPRGRDPRITSAMGEKLFEKGCRDPLVRSYYVLALLQEGALRSEAFITQVLKGFDEICYPEEARWVALYSALAVKSSVLFPSNPGNLSGDLVRVVTRRLCDPTLEPLMVRVVFFELRVVLGNSSAPENRTQVEPIYKGCMAVKEKMDPWLQHMITAQYLIDEGWWMRGNRFAQYVSPAAWPIFHEKLVKAKGELLEALKLHPDWVEPAELMIGVAMTGETGDSADEWFEKAVALDPDSLHAYSSYLWALRPRWGGSVEEMYQLAIRAADYRKYDSRVPAFFLTAIEDVEEELHLAQNEVIYEDHPVWRMPGVYERACEILDGMIKHPSRQGEIVLYPTYEVLMTRKFCVACRAGRLQEARQIADQLGGKLSEPVLFTWYQQPARLIAEMYALTGKGAEKIKAARQMLEGVTPPYPNDVLEKAKQLFEEAYAADDHPQSRAYCTVWIRELEGLLAFNAGEWCPLRFDPGFTRWLIIGGVWTYEDENTAVVRANPSYPRTVIRPRASFPWPLEVEFDIQTHEHNHGVFLGLAVPRELNEEFAPTNDDRLGVALPDEIWVTVGKKPICLPSPLFRLNHLKVQLADGYAALWVNGTLMVEVRDPNFRPGPKFDVGALPQLFERSEKGWARLRNVRVRKFEPPKPGEVARAQDIGQAP</sequence>
<evidence type="ECO:0000256" key="1">
    <source>
        <dbReference type="SAM" id="MobiDB-lite"/>
    </source>
</evidence>
<feature type="compositionally biased region" description="Basic and acidic residues" evidence="1">
    <location>
        <begin position="30"/>
        <end position="41"/>
    </location>
</feature>
<protein>
    <recommendedName>
        <fullName evidence="4">DUF4034 domain-containing protein</fullName>
    </recommendedName>
</protein>
<gene>
    <name evidence="2" type="ORF">THTE_2862</name>
</gene>
<feature type="region of interest" description="Disordered" evidence="1">
    <location>
        <begin position="30"/>
        <end position="49"/>
    </location>
</feature>
<organism evidence="2 3">
    <name type="scientific">Thermogutta terrifontis</name>
    <dbReference type="NCBI Taxonomy" id="1331910"/>
    <lineage>
        <taxon>Bacteria</taxon>
        <taxon>Pseudomonadati</taxon>
        <taxon>Planctomycetota</taxon>
        <taxon>Planctomycetia</taxon>
        <taxon>Pirellulales</taxon>
        <taxon>Thermoguttaceae</taxon>
        <taxon>Thermogutta</taxon>
    </lineage>
</organism>
<accession>A0A286RHK8</accession>
<dbReference type="OrthoDB" id="213842at2"/>
<proteinExistence type="predicted"/>
<evidence type="ECO:0000313" key="2">
    <source>
        <dbReference type="EMBL" id="ASV75464.1"/>
    </source>
</evidence>
<evidence type="ECO:0000313" key="3">
    <source>
        <dbReference type="Proteomes" id="UP000215086"/>
    </source>
</evidence>
<dbReference type="EMBL" id="CP018477">
    <property type="protein sequence ID" value="ASV75464.1"/>
    <property type="molecule type" value="Genomic_DNA"/>
</dbReference>
<dbReference type="Gene3D" id="1.25.40.10">
    <property type="entry name" value="Tetratricopeptide repeat domain"/>
    <property type="match status" value="1"/>
</dbReference>
<evidence type="ECO:0008006" key="4">
    <source>
        <dbReference type="Google" id="ProtNLM"/>
    </source>
</evidence>
<reference evidence="2 3" key="1">
    <citation type="journal article" name="Front. Microbiol.">
        <title>Sugar Metabolism of the First Thermophilic Planctomycete Thermogutta terrifontis: Comparative Genomic and Transcriptomic Approaches.</title>
        <authorList>
            <person name="Elcheninov A.G."/>
            <person name="Menzel P."/>
            <person name="Gudbergsdottir S.R."/>
            <person name="Slesarev A.I."/>
            <person name="Kadnikov V.V."/>
            <person name="Krogh A."/>
            <person name="Bonch-Osmolovskaya E.A."/>
            <person name="Peng X."/>
            <person name="Kublanov I.V."/>
        </authorList>
    </citation>
    <scope>NUCLEOTIDE SEQUENCE [LARGE SCALE GENOMIC DNA]</scope>
    <source>
        <strain evidence="2 3">R1</strain>
    </source>
</reference>
<dbReference type="RefSeq" id="WP_095415518.1">
    <property type="nucleotide sequence ID" value="NZ_CP018477.1"/>
</dbReference>